<evidence type="ECO:0000313" key="2">
    <source>
        <dbReference type="EMBL" id="SFH79118.1"/>
    </source>
</evidence>
<dbReference type="AlphaFoldDB" id="A0A1I3CXM7"/>
<evidence type="ECO:0008006" key="4">
    <source>
        <dbReference type="Google" id="ProtNLM"/>
    </source>
</evidence>
<dbReference type="Proteomes" id="UP000323537">
    <property type="component" value="Unassembled WGS sequence"/>
</dbReference>
<organism evidence="2 3">
    <name type="scientific">Halorubrum aquaticum</name>
    <dbReference type="NCBI Taxonomy" id="387340"/>
    <lineage>
        <taxon>Archaea</taxon>
        <taxon>Methanobacteriati</taxon>
        <taxon>Methanobacteriota</taxon>
        <taxon>Stenosarchaea group</taxon>
        <taxon>Halobacteria</taxon>
        <taxon>Halobacteriales</taxon>
        <taxon>Haloferacaceae</taxon>
        <taxon>Halorubrum</taxon>
    </lineage>
</organism>
<accession>A0A1I3CXM7</accession>
<evidence type="ECO:0000313" key="3">
    <source>
        <dbReference type="Proteomes" id="UP000323537"/>
    </source>
</evidence>
<feature type="compositionally biased region" description="Acidic residues" evidence="1">
    <location>
        <begin position="522"/>
        <end position="542"/>
    </location>
</feature>
<dbReference type="EMBL" id="FOPZ01000034">
    <property type="protein sequence ID" value="SFH79118.1"/>
    <property type="molecule type" value="Genomic_DNA"/>
</dbReference>
<feature type="compositionally biased region" description="Acidic residues" evidence="1">
    <location>
        <begin position="10"/>
        <end position="22"/>
    </location>
</feature>
<protein>
    <recommendedName>
        <fullName evidence="4">Right handed beta helix region</fullName>
    </recommendedName>
</protein>
<reference evidence="2 3" key="1">
    <citation type="submission" date="2016-10" db="EMBL/GenBank/DDBJ databases">
        <authorList>
            <person name="Varghese N."/>
            <person name="Submissions S."/>
        </authorList>
    </citation>
    <scope>NUCLEOTIDE SEQUENCE [LARGE SCALE GENOMIC DNA]</scope>
    <source>
        <strain evidence="2 3">CGMCC 1.6377</strain>
    </source>
</reference>
<gene>
    <name evidence="2" type="ORF">SAMN04488066_1341</name>
</gene>
<feature type="region of interest" description="Disordered" evidence="1">
    <location>
        <begin position="1"/>
        <end position="33"/>
    </location>
</feature>
<name>A0A1I3CXM7_9EURY</name>
<dbReference type="InterPro" id="IPR011050">
    <property type="entry name" value="Pectin_lyase_fold/virulence"/>
</dbReference>
<feature type="compositionally biased region" description="Low complexity" evidence="1">
    <location>
        <begin position="508"/>
        <end position="521"/>
    </location>
</feature>
<feature type="region of interest" description="Disordered" evidence="1">
    <location>
        <begin position="508"/>
        <end position="564"/>
    </location>
</feature>
<feature type="non-terminal residue" evidence="2">
    <location>
        <position position="588"/>
    </location>
</feature>
<keyword evidence="3" id="KW-1185">Reference proteome</keyword>
<feature type="compositionally biased region" description="Low complexity" evidence="1">
    <location>
        <begin position="548"/>
        <end position="557"/>
    </location>
</feature>
<evidence type="ECO:0000256" key="1">
    <source>
        <dbReference type="SAM" id="MobiDB-lite"/>
    </source>
</evidence>
<dbReference type="SUPFAM" id="SSF51126">
    <property type="entry name" value="Pectin lyase-like"/>
    <property type="match status" value="1"/>
</dbReference>
<sequence length="588" mass="63640">MARKLVREDVDSDGSIEGDESDGTNSGDGGVGRLMNRRDYVKLSAVTTGVVLASSGVGSAATERHGIGFDRVVNAVDDLGMDPNGNDPIDDALSSAYESGTLVEFPEGTYRVETELLWRDDESNFGMRGLGESHTDVEFTFPNADESGTGWWFFKQTGGTNVLLENFSIQQTMDSTTSVSVSLQTDDGGKLIDVEWLGFVPSNAHSYGQLLRMDVEARDGVNLARRVTIGRDGGHMGGHAADTDDQPGTTYVLVYDAHVGEMRFEDVWFEQCGHNSIRSIRGDGVVRIFDSTFLNCDMGGARVHNGNHPTKGSVIDNCEIVHDQSRLKELGSDPTSYPHHCAGVFVDSYEGYDGPTVRNCDIEYYDLSETMKHEYYLWGAIRVTKTGISEPGPITVTDTRIHNETIAPNVWIQDRQPGAINSENVFDNVQFTFDNDTTSQGPRMMYVGSGWDGSRITNSCFHAPSGDVDGIEFVGCDDVVIEDSNINVTGEAVQLTNTDGKVRNITYDGTCGDTSDTSGDSGSEDDSTAGEDDSTAGEDDATGGEGGATDSSDTSDGWHSFVIDGVDSSTWTDYEFIVDGEARENTEL</sequence>
<proteinExistence type="predicted"/>